<dbReference type="STRING" id="1134406.ADN00_09110"/>
<gene>
    <name evidence="7" type="ORF">ADN00_09110</name>
</gene>
<dbReference type="EC" id="3.2.1.52" evidence="3"/>
<organism evidence="7 8">
    <name type="scientific">Ornatilinea apprima</name>
    <dbReference type="NCBI Taxonomy" id="1134406"/>
    <lineage>
        <taxon>Bacteria</taxon>
        <taxon>Bacillati</taxon>
        <taxon>Chloroflexota</taxon>
        <taxon>Anaerolineae</taxon>
        <taxon>Anaerolineales</taxon>
        <taxon>Anaerolineaceae</taxon>
        <taxon>Ornatilinea</taxon>
    </lineage>
</organism>
<feature type="domain" description="Glycoside hydrolase family 3 N-terminal" evidence="6">
    <location>
        <begin position="4"/>
        <end position="309"/>
    </location>
</feature>
<name>A0A0P6XV68_9CHLR</name>
<dbReference type="InterPro" id="IPR001764">
    <property type="entry name" value="Glyco_hydro_3_N"/>
</dbReference>
<proteinExistence type="inferred from homology"/>
<dbReference type="EMBL" id="LGCL01000023">
    <property type="protein sequence ID" value="KPL77359.1"/>
    <property type="molecule type" value="Genomic_DNA"/>
</dbReference>
<evidence type="ECO:0000313" key="8">
    <source>
        <dbReference type="Proteomes" id="UP000050417"/>
    </source>
</evidence>
<accession>A0A0P6XV68</accession>
<dbReference type="InterPro" id="IPR019800">
    <property type="entry name" value="Glyco_hydro_3_AS"/>
</dbReference>
<dbReference type="Pfam" id="PF00933">
    <property type="entry name" value="Glyco_hydro_3"/>
    <property type="match status" value="1"/>
</dbReference>
<comment type="similarity">
    <text evidence="2">Belongs to the glycosyl hydrolase 3 family.</text>
</comment>
<dbReference type="SUPFAM" id="SSF52279">
    <property type="entry name" value="Beta-D-glucan exohydrolase, C-terminal domain"/>
    <property type="match status" value="1"/>
</dbReference>
<dbReference type="PRINTS" id="PR00133">
    <property type="entry name" value="GLHYDRLASE3"/>
</dbReference>
<evidence type="ECO:0000256" key="2">
    <source>
        <dbReference type="ARBA" id="ARBA00005336"/>
    </source>
</evidence>
<protein>
    <recommendedName>
        <fullName evidence="3">beta-N-acetylhexosaminidase</fullName>
        <ecNumber evidence="3">3.2.1.52</ecNumber>
    </recommendedName>
</protein>
<keyword evidence="8" id="KW-1185">Reference proteome</keyword>
<dbReference type="GO" id="GO:0005975">
    <property type="term" value="P:carbohydrate metabolic process"/>
    <property type="evidence" value="ECO:0007669"/>
    <property type="project" value="InterPro"/>
</dbReference>
<evidence type="ECO:0000256" key="3">
    <source>
        <dbReference type="ARBA" id="ARBA00012663"/>
    </source>
</evidence>
<evidence type="ECO:0000256" key="4">
    <source>
        <dbReference type="ARBA" id="ARBA00022801"/>
    </source>
</evidence>
<dbReference type="InterPro" id="IPR036962">
    <property type="entry name" value="Glyco_hydro_3_N_sf"/>
</dbReference>
<dbReference type="Proteomes" id="UP000050417">
    <property type="component" value="Unassembled WGS sequence"/>
</dbReference>
<evidence type="ECO:0000259" key="6">
    <source>
        <dbReference type="Pfam" id="PF00933"/>
    </source>
</evidence>
<keyword evidence="5" id="KW-0326">Glycosidase</keyword>
<evidence type="ECO:0000313" key="7">
    <source>
        <dbReference type="EMBL" id="KPL77359.1"/>
    </source>
</evidence>
<dbReference type="GO" id="GO:0004563">
    <property type="term" value="F:beta-N-acetylhexosaminidase activity"/>
    <property type="evidence" value="ECO:0007669"/>
    <property type="project" value="UniProtKB-EC"/>
</dbReference>
<dbReference type="PROSITE" id="PS00775">
    <property type="entry name" value="GLYCOSYL_HYDROL_F3"/>
    <property type="match status" value="1"/>
</dbReference>
<reference evidence="7 8" key="1">
    <citation type="submission" date="2015-07" db="EMBL/GenBank/DDBJ databases">
        <title>Genome sequence of Ornatilinea apprima DSM 23815.</title>
        <authorList>
            <person name="Hemp J."/>
            <person name="Ward L.M."/>
            <person name="Pace L.A."/>
            <person name="Fischer W.W."/>
        </authorList>
    </citation>
    <scope>NUCLEOTIDE SEQUENCE [LARGE SCALE GENOMIC DNA]</scope>
    <source>
        <strain evidence="7 8">P3M-1</strain>
    </source>
</reference>
<sequence length="520" mass="55534">MTSQVETAIREYAPAGLTLFRSLNVDSPAQLRELTAALQSIARARGLPPLLIAADQEGGQLMAIGGECTPLPGNMALGGGGSEALAVQAGEVLGRELLAMGVNVNYAPVCDVNINPRNPVIGIRSFGENPEEVGRLASAMIRGIQSQGVAATAKHFPGHGDTASDSHHGLSSVPHALDRLRRVEFLPFKNAIAGGVQMVMSAHLALPALDGPDAPPATLSQRILRGLLREELGFDGVIVTDAMDMKAIRQGEALGEDALRAVAAGVDLLLLTSDPADQRRVFTSLQTAAQEGALDAEETMKSIDRILSLKRWLAGFSQPDLSVVGCADHLAVADAIAEKSITLVRDQHRLLPLRLRPDQRVAVMQFKPADLTPADTSSYITPGLAAALRLYHPAVDEWIVPMNPDEREITDLLERLRPYDVLVIGTLNAFASEGQSELVRQALKLELPTVVAALRLPYDLTAFPEAPVFVCTYGIQEPSMRALAKALFGIIKISGRLPVSIEGLYPVGWGMGENPATRPE</sequence>
<dbReference type="InterPro" id="IPR050226">
    <property type="entry name" value="NagZ_Beta-hexosaminidase"/>
</dbReference>
<comment type="catalytic activity">
    <reaction evidence="1">
        <text>Hydrolysis of terminal non-reducing N-acetyl-D-hexosamine residues in N-acetyl-beta-D-hexosaminides.</text>
        <dbReference type="EC" id="3.2.1.52"/>
    </reaction>
</comment>
<dbReference type="Gene3D" id="3.40.50.1700">
    <property type="entry name" value="Glycoside hydrolase family 3 C-terminal domain"/>
    <property type="match status" value="1"/>
</dbReference>
<dbReference type="SUPFAM" id="SSF51445">
    <property type="entry name" value="(Trans)glycosidases"/>
    <property type="match status" value="1"/>
</dbReference>
<dbReference type="PANTHER" id="PTHR30480:SF13">
    <property type="entry name" value="BETA-HEXOSAMINIDASE"/>
    <property type="match status" value="1"/>
</dbReference>
<dbReference type="InterPro" id="IPR017853">
    <property type="entry name" value="GH"/>
</dbReference>
<keyword evidence="4" id="KW-0378">Hydrolase</keyword>
<comment type="caution">
    <text evidence="7">The sequence shown here is derived from an EMBL/GenBank/DDBJ whole genome shotgun (WGS) entry which is preliminary data.</text>
</comment>
<dbReference type="PATRIC" id="fig|1134406.4.peg.4056"/>
<dbReference type="GO" id="GO:0009254">
    <property type="term" value="P:peptidoglycan turnover"/>
    <property type="evidence" value="ECO:0007669"/>
    <property type="project" value="TreeGrafter"/>
</dbReference>
<evidence type="ECO:0000256" key="5">
    <source>
        <dbReference type="ARBA" id="ARBA00023295"/>
    </source>
</evidence>
<evidence type="ECO:0000256" key="1">
    <source>
        <dbReference type="ARBA" id="ARBA00001231"/>
    </source>
</evidence>
<dbReference type="InterPro" id="IPR036881">
    <property type="entry name" value="Glyco_hydro_3_C_sf"/>
</dbReference>
<dbReference type="Gene3D" id="3.20.20.300">
    <property type="entry name" value="Glycoside hydrolase, family 3, N-terminal domain"/>
    <property type="match status" value="1"/>
</dbReference>
<dbReference type="PANTHER" id="PTHR30480">
    <property type="entry name" value="BETA-HEXOSAMINIDASE-RELATED"/>
    <property type="match status" value="1"/>
</dbReference>
<dbReference type="AlphaFoldDB" id="A0A0P6XV68"/>